<dbReference type="STRING" id="226506.SAMN04488519_11291"/>
<evidence type="ECO:0000313" key="1">
    <source>
        <dbReference type="EMBL" id="SFO71942.1"/>
    </source>
</evidence>
<protein>
    <recommendedName>
        <fullName evidence="3">TolB-like 6-blade propeller-like</fullName>
    </recommendedName>
</protein>
<dbReference type="PROSITE" id="PS51257">
    <property type="entry name" value="PROKAR_LIPOPROTEIN"/>
    <property type="match status" value="1"/>
</dbReference>
<dbReference type="AlphaFoldDB" id="A0A1I5JGN1"/>
<reference evidence="2" key="1">
    <citation type="submission" date="2016-10" db="EMBL/GenBank/DDBJ databases">
        <authorList>
            <person name="Varghese N."/>
            <person name="Submissions S."/>
        </authorList>
    </citation>
    <scope>NUCLEOTIDE SEQUENCE [LARGE SCALE GENOMIC DNA]</scope>
    <source>
        <strain evidence="2">DSM 15282</strain>
    </source>
</reference>
<dbReference type="RefSeq" id="WP_091655466.1">
    <property type="nucleotide sequence ID" value="NZ_FOVW01000012.1"/>
</dbReference>
<proteinExistence type="predicted"/>
<dbReference type="Pfam" id="PF13970">
    <property type="entry name" value="DUF4221"/>
    <property type="match status" value="1"/>
</dbReference>
<name>A0A1I5JGN1_9BACT</name>
<evidence type="ECO:0008006" key="3">
    <source>
        <dbReference type="Google" id="ProtNLM"/>
    </source>
</evidence>
<organism evidence="1 2">
    <name type="scientific">Algoriphagus ornithinivorans</name>
    <dbReference type="NCBI Taxonomy" id="226506"/>
    <lineage>
        <taxon>Bacteria</taxon>
        <taxon>Pseudomonadati</taxon>
        <taxon>Bacteroidota</taxon>
        <taxon>Cytophagia</taxon>
        <taxon>Cytophagales</taxon>
        <taxon>Cyclobacteriaceae</taxon>
        <taxon>Algoriphagus</taxon>
    </lineage>
</organism>
<keyword evidence="2" id="KW-1185">Reference proteome</keyword>
<dbReference type="Proteomes" id="UP000199564">
    <property type="component" value="Unassembled WGS sequence"/>
</dbReference>
<gene>
    <name evidence="1" type="ORF">SAMN04488519_11291</name>
</gene>
<sequence length="372" mass="42922">MKRFLLIILIVIGLYSCEEPIAESSILKYSVENLEIPVSSNQLNSYQTQSSYKQNGNSILIGYNDKRHSLDFFNLDQGEVIASKKLEYDGPDGIGKIESLYIQSSDSIFVYEQGKLHLINSELSNKQSWDLFQIYGDLNLGVPQCNFYFKLYYDRDRKSVYFFMNPIGKSPEEIAILPLMTALDLETYEVDILPIYHSEYFKSVSGQVGFMTNLGFYGALKNQLIINYQYESSISDYHLVDDILTATINSKLQVVPSIPKTDDHIAYDEHAIENAQYLSPIPDPWRNLIYSIVWDRPRSANSNNSYLDKSQVLRVFDEELKLIKSIPLPDRTYQINNWFVNENGLYLNKAHPGDSLLNEDFLIFDVFKFEVN</sequence>
<evidence type="ECO:0000313" key="2">
    <source>
        <dbReference type="Proteomes" id="UP000199564"/>
    </source>
</evidence>
<accession>A0A1I5JGN1</accession>
<dbReference type="InterPro" id="IPR025316">
    <property type="entry name" value="DUF4221"/>
</dbReference>
<dbReference type="EMBL" id="FOVW01000012">
    <property type="protein sequence ID" value="SFO71942.1"/>
    <property type="molecule type" value="Genomic_DNA"/>
</dbReference>